<dbReference type="PROSITE" id="PS00922">
    <property type="entry name" value="TRANSGLYCOSYLASE"/>
    <property type="match status" value="1"/>
</dbReference>
<evidence type="ECO:0000256" key="2">
    <source>
        <dbReference type="SAM" id="MobiDB-lite"/>
    </source>
</evidence>
<dbReference type="Pfam" id="PF01464">
    <property type="entry name" value="SLT"/>
    <property type="match status" value="1"/>
</dbReference>
<feature type="chain" id="PRO_5003603983" evidence="3">
    <location>
        <begin position="25"/>
        <end position="600"/>
    </location>
</feature>
<evidence type="ECO:0000259" key="4">
    <source>
        <dbReference type="Pfam" id="PF01464"/>
    </source>
</evidence>
<keyword evidence="7" id="KW-1185">Reference proteome</keyword>
<dbReference type="InterPro" id="IPR018392">
    <property type="entry name" value="LysM"/>
</dbReference>
<keyword evidence="3" id="KW-0732">Signal</keyword>
<dbReference type="AlphaFoldDB" id="H6L2N9"/>
<evidence type="ECO:0000313" key="7">
    <source>
        <dbReference type="Proteomes" id="UP000007519"/>
    </source>
</evidence>
<feature type="region of interest" description="Disordered" evidence="2">
    <location>
        <begin position="538"/>
        <end position="563"/>
    </location>
</feature>
<dbReference type="EC" id="3.2.1.-" evidence="6"/>
<gene>
    <name evidence="6" type="primary">mltD</name>
    <name evidence="6" type="ordered locus">SGRA_2065</name>
</gene>
<dbReference type="eggNOG" id="COG0741">
    <property type="taxonomic scope" value="Bacteria"/>
</dbReference>
<dbReference type="Gene3D" id="1.10.530.10">
    <property type="match status" value="1"/>
</dbReference>
<dbReference type="GO" id="GO:0008933">
    <property type="term" value="F:peptidoglycan lytic transglycosylase activity"/>
    <property type="evidence" value="ECO:0007669"/>
    <property type="project" value="InterPro"/>
</dbReference>
<evidence type="ECO:0000259" key="5">
    <source>
        <dbReference type="Pfam" id="PF01476"/>
    </source>
</evidence>
<dbReference type="PANTHER" id="PTHR37423">
    <property type="entry name" value="SOLUBLE LYTIC MUREIN TRANSGLYCOSYLASE-RELATED"/>
    <property type="match status" value="1"/>
</dbReference>
<dbReference type="CDD" id="cd16894">
    <property type="entry name" value="MltD-like"/>
    <property type="match status" value="1"/>
</dbReference>
<dbReference type="GO" id="GO:0000270">
    <property type="term" value="P:peptidoglycan metabolic process"/>
    <property type="evidence" value="ECO:0007669"/>
    <property type="project" value="InterPro"/>
</dbReference>
<feature type="compositionally biased region" description="Basic and acidic residues" evidence="2">
    <location>
        <begin position="538"/>
        <end position="549"/>
    </location>
</feature>
<dbReference type="EMBL" id="CP002831">
    <property type="protein sequence ID" value="AFC24796.1"/>
    <property type="molecule type" value="Genomic_DNA"/>
</dbReference>
<proteinExistence type="inferred from homology"/>
<dbReference type="SUPFAM" id="SSF53955">
    <property type="entry name" value="Lysozyme-like"/>
    <property type="match status" value="1"/>
</dbReference>
<protein>
    <submittedName>
        <fullName evidence="6">Lytic transglycosylase catalytic</fullName>
        <ecNumber evidence="6">3.2.1.-</ecNumber>
    </submittedName>
</protein>
<feature type="domain" description="LysM" evidence="5">
    <location>
        <begin position="352"/>
        <end position="382"/>
    </location>
</feature>
<name>H6L2N9_SAPGL</name>
<dbReference type="PANTHER" id="PTHR37423:SF2">
    <property type="entry name" value="MEMBRANE-BOUND LYTIC MUREIN TRANSGLYCOSYLASE C"/>
    <property type="match status" value="1"/>
</dbReference>
<keyword evidence="6" id="KW-0378">Hydrolase</keyword>
<accession>H6L2N9</accession>
<evidence type="ECO:0000313" key="6">
    <source>
        <dbReference type="EMBL" id="AFC24796.1"/>
    </source>
</evidence>
<dbReference type="RefSeq" id="WP_015692416.1">
    <property type="nucleotide sequence ID" value="NC_016940.1"/>
</dbReference>
<organism evidence="6 7">
    <name type="scientific">Saprospira grandis (strain Lewin)</name>
    <dbReference type="NCBI Taxonomy" id="984262"/>
    <lineage>
        <taxon>Bacteria</taxon>
        <taxon>Pseudomonadati</taxon>
        <taxon>Bacteroidota</taxon>
        <taxon>Saprospiria</taxon>
        <taxon>Saprospirales</taxon>
        <taxon>Saprospiraceae</taxon>
        <taxon>Saprospira</taxon>
    </lineage>
</organism>
<comment type="similarity">
    <text evidence="1">Belongs to the transglycosylase Slt family.</text>
</comment>
<dbReference type="GO" id="GO:0016798">
    <property type="term" value="F:hydrolase activity, acting on glycosyl bonds"/>
    <property type="evidence" value="ECO:0007669"/>
    <property type="project" value="UniProtKB-KW"/>
</dbReference>
<dbReference type="InterPro" id="IPR008258">
    <property type="entry name" value="Transglycosylase_SLT_dom_1"/>
</dbReference>
<sequence length="600" mass="68186">MRRTFYRLFIFAFLFTFGQGQLQASPDKDLIPNSFQEDAPFVDSLSRLMTNLLNDFPEFSDTEYKDRLKALSGAIDYRLDPLTKERILIRTGKYRNSTEAILGRSKMYFPIFEEHLAAHDVPHHLKYLAIVESHLNPTARSVASAVGLWQFIPSSGRIFDLRINTYVDERSDTHKASEAAAKLLRRLYNRYGDWALAMAAYNCGPVRVDRAVKRAGSKNFWAARKYLPRETQRYVPFFMAMVYVGEYYQEHQLIPQQLSQDLVLTDSLHIEGGQSLRKLAEELDISLDTLKLLNPSYRRNYVPKDKDAQILVLPARIVAKERAYTRAFNRIVEMQKENPLRAVRRIQSPQDLKRLAKAYRCSVEDILFWNELPADYQPYAGDLIGLREHRVNVELLARNKKQVSGISIAALKVVGLNEKQEAKTSSVYLGTSEQTEVAAKVPQAGAVAARRRYTNIDGKTVLLEEETIRAQPKAEQKVAVEQRRQAIERPALQDRSRGRRLRSYGFVGAAATEPLNDEKTTASSAPITAQPAIKVAKEEISTPKEELPKTPEATAKGDNSQWNEVELQSTNDILDQSRSRARVLRVRTAASVPPAVMEQE</sequence>
<dbReference type="KEGG" id="sgn:SGRA_2065"/>
<evidence type="ECO:0000256" key="1">
    <source>
        <dbReference type="ARBA" id="ARBA00007734"/>
    </source>
</evidence>
<evidence type="ECO:0000256" key="3">
    <source>
        <dbReference type="SAM" id="SignalP"/>
    </source>
</evidence>
<keyword evidence="6" id="KW-0326">Glycosidase</keyword>
<dbReference type="Proteomes" id="UP000007519">
    <property type="component" value="Chromosome"/>
</dbReference>
<dbReference type="STRING" id="984262.SGRA_2065"/>
<dbReference type="InterPro" id="IPR023346">
    <property type="entry name" value="Lysozyme-like_dom_sf"/>
</dbReference>
<dbReference type="OrthoDB" id="9815002at2"/>
<feature type="domain" description="Transglycosylase SLT" evidence="4">
    <location>
        <begin position="111"/>
        <end position="221"/>
    </location>
</feature>
<dbReference type="InterPro" id="IPR000189">
    <property type="entry name" value="Transglyc_AS"/>
</dbReference>
<reference evidence="6 7" key="1">
    <citation type="journal article" date="2012" name="Stand. Genomic Sci.">
        <title>Complete genome sequencing and analysis of Saprospira grandis str. Lewin, a predatory marine bacterium.</title>
        <authorList>
            <person name="Saw J.H."/>
            <person name="Yuryev A."/>
            <person name="Kanbe M."/>
            <person name="Hou S."/>
            <person name="Young A.G."/>
            <person name="Aizawa S."/>
            <person name="Alam M."/>
        </authorList>
    </citation>
    <scope>NUCLEOTIDE SEQUENCE [LARGE SCALE GENOMIC DNA]</scope>
    <source>
        <strain evidence="6 7">Lewin</strain>
    </source>
</reference>
<dbReference type="GO" id="GO:0016020">
    <property type="term" value="C:membrane"/>
    <property type="evidence" value="ECO:0007669"/>
    <property type="project" value="InterPro"/>
</dbReference>
<dbReference type="HOGENOM" id="CLU_454831_0_0_10"/>
<feature type="signal peptide" evidence="3">
    <location>
        <begin position="1"/>
        <end position="24"/>
    </location>
</feature>
<dbReference type="Pfam" id="PF01476">
    <property type="entry name" value="LysM"/>
    <property type="match status" value="1"/>
</dbReference>